<evidence type="ECO:0000256" key="1">
    <source>
        <dbReference type="SAM" id="MobiDB-lite"/>
    </source>
</evidence>
<organism evidence="2 3">
    <name type="scientific">Saccharopolyspora cebuensis</name>
    <dbReference type="NCBI Taxonomy" id="418759"/>
    <lineage>
        <taxon>Bacteria</taxon>
        <taxon>Bacillati</taxon>
        <taxon>Actinomycetota</taxon>
        <taxon>Actinomycetes</taxon>
        <taxon>Pseudonocardiales</taxon>
        <taxon>Pseudonocardiaceae</taxon>
        <taxon>Saccharopolyspora</taxon>
    </lineage>
</organism>
<proteinExistence type="predicted"/>
<dbReference type="RefSeq" id="WP_345366079.1">
    <property type="nucleotide sequence ID" value="NZ_BAABII010000016.1"/>
</dbReference>
<protein>
    <recommendedName>
        <fullName evidence="4">Chemotaxis protein</fullName>
    </recommendedName>
</protein>
<dbReference type="Proteomes" id="UP001564626">
    <property type="component" value="Unassembled WGS sequence"/>
</dbReference>
<feature type="region of interest" description="Disordered" evidence="1">
    <location>
        <begin position="1"/>
        <end position="35"/>
    </location>
</feature>
<sequence length="106" mass="10987">MDSSASWGDVGDTAESISRAGREIEQRARRRVSSAADKEAARQALLALTAAGARLARQLDTLAARYESTSVAEPSATQVALDQAAAAAEDLGLSTRVAAQAIEEGE</sequence>
<gene>
    <name evidence="2" type="ORF">AB8O55_00665</name>
</gene>
<evidence type="ECO:0000313" key="2">
    <source>
        <dbReference type="EMBL" id="MEY8037899.1"/>
    </source>
</evidence>
<dbReference type="EMBL" id="JBGEHV010000001">
    <property type="protein sequence ID" value="MEY8037899.1"/>
    <property type="molecule type" value="Genomic_DNA"/>
</dbReference>
<evidence type="ECO:0000313" key="3">
    <source>
        <dbReference type="Proteomes" id="UP001564626"/>
    </source>
</evidence>
<name>A0ABV4CEQ7_9PSEU</name>
<evidence type="ECO:0008006" key="4">
    <source>
        <dbReference type="Google" id="ProtNLM"/>
    </source>
</evidence>
<comment type="caution">
    <text evidence="2">The sequence shown here is derived from an EMBL/GenBank/DDBJ whole genome shotgun (WGS) entry which is preliminary data.</text>
</comment>
<reference evidence="2 3" key="1">
    <citation type="submission" date="2024-08" db="EMBL/GenBank/DDBJ databases">
        <title>Genome mining of Saccharopolyspora cebuensis PGLac3 from Nigerian medicinal plant.</title>
        <authorList>
            <person name="Ezeobiora C.E."/>
            <person name="Igbokwe N.H."/>
            <person name="Amin D.H."/>
            <person name="Mendie U.E."/>
        </authorList>
    </citation>
    <scope>NUCLEOTIDE SEQUENCE [LARGE SCALE GENOMIC DNA]</scope>
    <source>
        <strain evidence="2 3">PGLac3</strain>
    </source>
</reference>
<keyword evidence="3" id="KW-1185">Reference proteome</keyword>
<accession>A0ABV4CEQ7</accession>